<reference evidence="2" key="1">
    <citation type="journal article" date="2023" name="Science">
        <title>Genome structures resolve the early diversification of teleost fishes.</title>
        <authorList>
            <person name="Parey E."/>
            <person name="Louis A."/>
            <person name="Montfort J."/>
            <person name="Bouchez O."/>
            <person name="Roques C."/>
            <person name="Iampietro C."/>
            <person name="Lluch J."/>
            <person name="Castinel A."/>
            <person name="Donnadieu C."/>
            <person name="Desvignes T."/>
            <person name="Floi Bucao C."/>
            <person name="Jouanno E."/>
            <person name="Wen M."/>
            <person name="Mejri S."/>
            <person name="Dirks R."/>
            <person name="Jansen H."/>
            <person name="Henkel C."/>
            <person name="Chen W.J."/>
            <person name="Zahm M."/>
            <person name="Cabau C."/>
            <person name="Klopp C."/>
            <person name="Thompson A.W."/>
            <person name="Robinson-Rechavi M."/>
            <person name="Braasch I."/>
            <person name="Lecointre G."/>
            <person name="Bobe J."/>
            <person name="Postlethwait J.H."/>
            <person name="Berthelot C."/>
            <person name="Roest Crollius H."/>
            <person name="Guiguen Y."/>
        </authorList>
    </citation>
    <scope>NUCLEOTIDE SEQUENCE</scope>
    <source>
        <strain evidence="2">WJC10195</strain>
    </source>
</reference>
<protein>
    <recommendedName>
        <fullName evidence="1">Protein kinase domain-containing protein</fullName>
    </recommendedName>
</protein>
<dbReference type="Gene3D" id="3.30.200.20">
    <property type="entry name" value="Phosphorylase Kinase, domain 1"/>
    <property type="match status" value="1"/>
</dbReference>
<evidence type="ECO:0000313" key="3">
    <source>
        <dbReference type="Proteomes" id="UP001152622"/>
    </source>
</evidence>
<name>A0A9Q1J9K6_SYNKA</name>
<sequence>MASKIIGHFSVVRQCQDDQSKQLFAAKITPYKQEQQQKLVLREYQLLKKLDHTHIVQLQSAFITPCYVVLIEELCAGHELLHNLAQR</sequence>
<gene>
    <name evidence="2" type="ORF">SKAU_G00060910</name>
</gene>
<dbReference type="EMBL" id="JAINUF010000002">
    <property type="protein sequence ID" value="KAJ8375511.1"/>
    <property type="molecule type" value="Genomic_DNA"/>
</dbReference>
<dbReference type="PANTHER" id="PTHR24347">
    <property type="entry name" value="SERINE/THREONINE-PROTEIN KINASE"/>
    <property type="match status" value="1"/>
</dbReference>
<organism evidence="2 3">
    <name type="scientific">Synaphobranchus kaupii</name>
    <name type="common">Kaup's arrowtooth eel</name>
    <dbReference type="NCBI Taxonomy" id="118154"/>
    <lineage>
        <taxon>Eukaryota</taxon>
        <taxon>Metazoa</taxon>
        <taxon>Chordata</taxon>
        <taxon>Craniata</taxon>
        <taxon>Vertebrata</taxon>
        <taxon>Euteleostomi</taxon>
        <taxon>Actinopterygii</taxon>
        <taxon>Neopterygii</taxon>
        <taxon>Teleostei</taxon>
        <taxon>Anguilliformes</taxon>
        <taxon>Synaphobranchidae</taxon>
        <taxon>Synaphobranchus</taxon>
    </lineage>
</organism>
<proteinExistence type="predicted"/>
<dbReference type="AlphaFoldDB" id="A0A9Q1J9K6"/>
<feature type="domain" description="Protein kinase" evidence="1">
    <location>
        <begin position="1"/>
        <end position="87"/>
    </location>
</feature>
<dbReference type="GO" id="GO:0004672">
    <property type="term" value="F:protein kinase activity"/>
    <property type="evidence" value="ECO:0007669"/>
    <property type="project" value="InterPro"/>
</dbReference>
<dbReference type="Proteomes" id="UP001152622">
    <property type="component" value="Chromosome 2"/>
</dbReference>
<dbReference type="OrthoDB" id="2570713at2759"/>
<evidence type="ECO:0000313" key="2">
    <source>
        <dbReference type="EMBL" id="KAJ8375511.1"/>
    </source>
</evidence>
<accession>A0A9Q1J9K6</accession>
<dbReference type="SUPFAM" id="SSF56112">
    <property type="entry name" value="Protein kinase-like (PK-like)"/>
    <property type="match status" value="1"/>
</dbReference>
<dbReference type="GO" id="GO:0005524">
    <property type="term" value="F:ATP binding"/>
    <property type="evidence" value="ECO:0007669"/>
    <property type="project" value="InterPro"/>
</dbReference>
<dbReference type="Pfam" id="PF00069">
    <property type="entry name" value="Pkinase"/>
    <property type="match status" value="1"/>
</dbReference>
<dbReference type="InterPro" id="IPR000719">
    <property type="entry name" value="Prot_kinase_dom"/>
</dbReference>
<comment type="caution">
    <text evidence="2">The sequence shown here is derived from an EMBL/GenBank/DDBJ whole genome shotgun (WGS) entry which is preliminary data.</text>
</comment>
<keyword evidence="3" id="KW-1185">Reference proteome</keyword>
<dbReference type="PROSITE" id="PS50011">
    <property type="entry name" value="PROTEIN_KINASE_DOM"/>
    <property type="match status" value="1"/>
</dbReference>
<dbReference type="InterPro" id="IPR011009">
    <property type="entry name" value="Kinase-like_dom_sf"/>
</dbReference>
<evidence type="ECO:0000259" key="1">
    <source>
        <dbReference type="PROSITE" id="PS50011"/>
    </source>
</evidence>